<feature type="region of interest" description="Disordered" evidence="1">
    <location>
        <begin position="1"/>
        <end position="48"/>
    </location>
</feature>
<dbReference type="AlphaFoldDB" id="A0A8H7EP26"/>
<feature type="region of interest" description="Disordered" evidence="1">
    <location>
        <begin position="163"/>
        <end position="199"/>
    </location>
</feature>
<feature type="compositionally biased region" description="Basic and acidic residues" evidence="1">
    <location>
        <begin position="457"/>
        <end position="466"/>
    </location>
</feature>
<evidence type="ECO:0000256" key="1">
    <source>
        <dbReference type="SAM" id="MobiDB-lite"/>
    </source>
</evidence>
<feature type="compositionally biased region" description="Low complexity" evidence="1">
    <location>
        <begin position="169"/>
        <end position="184"/>
    </location>
</feature>
<feature type="compositionally biased region" description="Polar residues" evidence="1">
    <location>
        <begin position="17"/>
        <end position="44"/>
    </location>
</feature>
<evidence type="ECO:0000313" key="3">
    <source>
        <dbReference type="Proteomes" id="UP000605846"/>
    </source>
</evidence>
<name>A0A8H7EP26_9FUNG</name>
<dbReference type="EMBL" id="JABAYA010000074">
    <property type="protein sequence ID" value="KAF7726664.1"/>
    <property type="molecule type" value="Genomic_DNA"/>
</dbReference>
<organism evidence="2 3">
    <name type="scientific">Apophysomyces ossiformis</name>
    <dbReference type="NCBI Taxonomy" id="679940"/>
    <lineage>
        <taxon>Eukaryota</taxon>
        <taxon>Fungi</taxon>
        <taxon>Fungi incertae sedis</taxon>
        <taxon>Mucoromycota</taxon>
        <taxon>Mucoromycotina</taxon>
        <taxon>Mucoromycetes</taxon>
        <taxon>Mucorales</taxon>
        <taxon>Mucorineae</taxon>
        <taxon>Mucoraceae</taxon>
        <taxon>Apophysomyces</taxon>
    </lineage>
</organism>
<feature type="compositionally biased region" description="Basic and acidic residues" evidence="1">
    <location>
        <begin position="351"/>
        <end position="360"/>
    </location>
</feature>
<feature type="compositionally biased region" description="Pro residues" evidence="1">
    <location>
        <begin position="332"/>
        <end position="344"/>
    </location>
</feature>
<evidence type="ECO:0000313" key="2">
    <source>
        <dbReference type="EMBL" id="KAF7726664.1"/>
    </source>
</evidence>
<proteinExistence type="predicted"/>
<gene>
    <name evidence="2" type="ORF">EC973_008538</name>
</gene>
<feature type="region of interest" description="Disordered" evidence="1">
    <location>
        <begin position="320"/>
        <end position="401"/>
    </location>
</feature>
<keyword evidence="3" id="KW-1185">Reference proteome</keyword>
<sequence length="608" mass="68267">MGFLRFLKKKKERKVSATKSSYEPSRQPRINDQSPAPISESPTKSPIADSFMNYSNLSNIEYRNSSLLDDILKDLPSASSITVSSKNISRGDNYDDTNVPALSSAARHSSILKKREHPASKLPSESVDLGITTLNTVRSPTLAPVPPSSNVVSSKALANKTPSKYHLGSVSDSDVSDSEISSVVTPEPPKIQHKPTAPSPDLLMARMKERHRQECRRSLQCTTTKPTSACLPPSPYRPTPSIHNMHSVESLPRAVIQPSYSTHSLVPNHLVRSTSAVTDLYRYNHIAPKPENVVRQVPVVPIVHPIPESKLPRSISAHYGISSRPQSFTPGLPIPPTPQIPLPPRATSVDRSAEKIEPVKQPRQQYQPQLTPPTPPPEPKSHLSHLQKPDGERDEITHLPLKLRTELNTMRLRKSQYSVPNLRMLVEESQPVLEEPLPRKEPSPPPTPPPIGTTGDEDQKQTKEVDSDAISTHTCRIQTFCCQEKDERCAGHKHHSCQYAAPRHCHHRCNIRICPPSHHHHHHHQQQRQHPTLYACIPKSTSCMSVAESVTKDSTQEAKVRLVKHKHLVQQQQQHHHYYHHYHHHHYHCDSQTQPKHPLSICSHQSHA</sequence>
<comment type="caution">
    <text evidence="2">The sequence shown here is derived from an EMBL/GenBank/DDBJ whole genome shotgun (WGS) entry which is preliminary data.</text>
</comment>
<accession>A0A8H7EP26</accession>
<feature type="region of interest" description="Disordered" evidence="1">
    <location>
        <begin position="432"/>
        <end position="469"/>
    </location>
</feature>
<feature type="compositionally biased region" description="Basic and acidic residues" evidence="1">
    <location>
        <begin position="387"/>
        <end position="397"/>
    </location>
</feature>
<reference evidence="2" key="1">
    <citation type="submission" date="2020-01" db="EMBL/GenBank/DDBJ databases">
        <title>Genome Sequencing of Three Apophysomyces-Like Fungal Strains Confirms a Novel Fungal Genus in the Mucoromycota with divergent Burkholderia-like Endosymbiotic Bacteria.</title>
        <authorList>
            <person name="Stajich J.E."/>
            <person name="Macias A.M."/>
            <person name="Carter-House D."/>
            <person name="Lovett B."/>
            <person name="Kasson L.R."/>
            <person name="Berry K."/>
            <person name="Grigoriev I."/>
            <person name="Chang Y."/>
            <person name="Spatafora J."/>
            <person name="Kasson M.T."/>
        </authorList>
    </citation>
    <scope>NUCLEOTIDE SEQUENCE</scope>
    <source>
        <strain evidence="2">NRRL A-21654</strain>
    </source>
</reference>
<dbReference type="OrthoDB" id="2263894at2759"/>
<dbReference type="Proteomes" id="UP000605846">
    <property type="component" value="Unassembled WGS sequence"/>
</dbReference>
<feature type="compositionally biased region" description="Basic residues" evidence="1">
    <location>
        <begin position="1"/>
        <end position="13"/>
    </location>
</feature>
<feature type="region of interest" description="Disordered" evidence="1">
    <location>
        <begin position="215"/>
        <end position="235"/>
    </location>
</feature>
<protein>
    <submittedName>
        <fullName evidence="2">Uncharacterized protein</fullName>
    </submittedName>
</protein>